<gene>
    <name evidence="2" type="ORF">PCOR1329_LOCUS19396</name>
</gene>
<proteinExistence type="predicted"/>
<organism evidence="2 3">
    <name type="scientific">Prorocentrum cordatum</name>
    <dbReference type="NCBI Taxonomy" id="2364126"/>
    <lineage>
        <taxon>Eukaryota</taxon>
        <taxon>Sar</taxon>
        <taxon>Alveolata</taxon>
        <taxon>Dinophyceae</taxon>
        <taxon>Prorocentrales</taxon>
        <taxon>Prorocentraceae</taxon>
        <taxon>Prorocentrum</taxon>
    </lineage>
</organism>
<reference evidence="2" key="1">
    <citation type="submission" date="2023-10" db="EMBL/GenBank/DDBJ databases">
        <authorList>
            <person name="Chen Y."/>
            <person name="Shah S."/>
            <person name="Dougan E. K."/>
            <person name="Thang M."/>
            <person name="Chan C."/>
        </authorList>
    </citation>
    <scope>NUCLEOTIDE SEQUENCE [LARGE SCALE GENOMIC DNA]</scope>
</reference>
<name>A0ABN9RED1_9DINO</name>
<evidence type="ECO:0008006" key="4">
    <source>
        <dbReference type="Google" id="ProtNLM"/>
    </source>
</evidence>
<comment type="caution">
    <text evidence="2">The sequence shown here is derived from an EMBL/GenBank/DDBJ whole genome shotgun (WGS) entry which is preliminary data.</text>
</comment>
<protein>
    <recommendedName>
        <fullName evidence="4">PRA1 family protein</fullName>
    </recommendedName>
</protein>
<dbReference type="EMBL" id="CAUYUJ010006191">
    <property type="protein sequence ID" value="CAK0816443.1"/>
    <property type="molecule type" value="Genomic_DNA"/>
</dbReference>
<evidence type="ECO:0000256" key="1">
    <source>
        <dbReference type="SAM" id="Phobius"/>
    </source>
</evidence>
<evidence type="ECO:0000313" key="3">
    <source>
        <dbReference type="Proteomes" id="UP001189429"/>
    </source>
</evidence>
<keyword evidence="1" id="KW-0812">Transmembrane</keyword>
<sequence>MVYLNLGASRPWNILLLMLLFVTVALVTQNIFLFVMTFIVSLFSIALAVYLLIQAYPLELMVMDFLDPFHGRPDDLRRAGVKPSLERHAADAALPVDRRLPGHRYPDVHLPGHYRPSSAS</sequence>
<accession>A0ABN9RED1</accession>
<feature type="transmembrane region" description="Helical" evidence="1">
    <location>
        <begin position="34"/>
        <end position="53"/>
    </location>
</feature>
<keyword evidence="3" id="KW-1185">Reference proteome</keyword>
<evidence type="ECO:0000313" key="2">
    <source>
        <dbReference type="EMBL" id="CAK0816443.1"/>
    </source>
</evidence>
<feature type="transmembrane region" description="Helical" evidence="1">
    <location>
        <begin position="12"/>
        <end position="28"/>
    </location>
</feature>
<keyword evidence="1" id="KW-1133">Transmembrane helix</keyword>
<dbReference type="Proteomes" id="UP001189429">
    <property type="component" value="Unassembled WGS sequence"/>
</dbReference>
<keyword evidence="1" id="KW-0472">Membrane</keyword>